<name>A0A813J6F5_POLGL</name>
<evidence type="ECO:0000256" key="1">
    <source>
        <dbReference type="SAM" id="MobiDB-lite"/>
    </source>
</evidence>
<organism evidence="2 3">
    <name type="scientific">Polarella glacialis</name>
    <name type="common">Dinoflagellate</name>
    <dbReference type="NCBI Taxonomy" id="89957"/>
    <lineage>
        <taxon>Eukaryota</taxon>
        <taxon>Sar</taxon>
        <taxon>Alveolata</taxon>
        <taxon>Dinophyceae</taxon>
        <taxon>Suessiales</taxon>
        <taxon>Suessiaceae</taxon>
        <taxon>Polarella</taxon>
    </lineage>
</organism>
<feature type="non-terminal residue" evidence="2">
    <location>
        <position position="1"/>
    </location>
</feature>
<dbReference type="EMBL" id="CAJNNW010021160">
    <property type="protein sequence ID" value="CAE8667544.1"/>
    <property type="molecule type" value="Genomic_DNA"/>
</dbReference>
<comment type="caution">
    <text evidence="2">The sequence shown here is derived from an EMBL/GenBank/DDBJ whole genome shotgun (WGS) entry which is preliminary data.</text>
</comment>
<reference evidence="2" key="1">
    <citation type="submission" date="2021-02" db="EMBL/GenBank/DDBJ databases">
        <authorList>
            <person name="Dougan E. K."/>
            <person name="Rhodes N."/>
            <person name="Thang M."/>
            <person name="Chan C."/>
        </authorList>
    </citation>
    <scope>NUCLEOTIDE SEQUENCE</scope>
</reference>
<feature type="region of interest" description="Disordered" evidence="1">
    <location>
        <begin position="40"/>
        <end position="71"/>
    </location>
</feature>
<dbReference type="Proteomes" id="UP000626109">
    <property type="component" value="Unassembled WGS sequence"/>
</dbReference>
<accession>A0A813J6F5</accession>
<dbReference type="AlphaFoldDB" id="A0A813J6F5"/>
<evidence type="ECO:0000313" key="3">
    <source>
        <dbReference type="Proteomes" id="UP000626109"/>
    </source>
</evidence>
<proteinExistence type="predicted"/>
<gene>
    <name evidence="2" type="ORF">PGLA2088_LOCUS16625</name>
</gene>
<evidence type="ECO:0000313" key="2">
    <source>
        <dbReference type="EMBL" id="CAE8667544.1"/>
    </source>
</evidence>
<protein>
    <submittedName>
        <fullName evidence="2">Uncharacterized protein</fullName>
    </submittedName>
</protein>
<sequence length="207" mass="21940">LGTISLRGWPALHAAAGTNTPKVRQWEVQELVNTAWASAKPGFHEQPPTAGTPANAARQPHRHTPRDPSNTSWALATLNVVGRPLLQLTCLERCRKPGEGDAQATSNAARGSRTCLVLGQASMAAASDQAMPGLHGPDEQGCATTAFAFGTPQLWRYEPLTSAPAARGITVTNSAENSGEAAPRHAPQHRHLLDTLGFLVAKNSHAW</sequence>